<dbReference type="InParanoid" id="A0A1X2H490"/>
<reference evidence="5 6" key="1">
    <citation type="submission" date="2016-07" db="EMBL/GenBank/DDBJ databases">
        <title>Pervasive Adenine N6-methylation of Active Genes in Fungi.</title>
        <authorList>
            <consortium name="DOE Joint Genome Institute"/>
            <person name="Mondo S.J."/>
            <person name="Dannebaum R.O."/>
            <person name="Kuo R.C."/>
            <person name="Labutti K."/>
            <person name="Haridas S."/>
            <person name="Kuo A."/>
            <person name="Salamov A."/>
            <person name="Ahrendt S.R."/>
            <person name="Lipzen A."/>
            <person name="Sullivan W."/>
            <person name="Andreopoulos W.B."/>
            <person name="Clum A."/>
            <person name="Lindquist E."/>
            <person name="Daum C."/>
            <person name="Ramamoorthy G.K."/>
            <person name="Gryganskyi A."/>
            <person name="Culley D."/>
            <person name="Magnuson J.K."/>
            <person name="James T.Y."/>
            <person name="O'Malley M.A."/>
            <person name="Stajich J.E."/>
            <person name="Spatafora J.W."/>
            <person name="Visel A."/>
            <person name="Grigoriev I.V."/>
        </authorList>
    </citation>
    <scope>NUCLEOTIDE SEQUENCE [LARGE SCALE GENOMIC DNA]</scope>
    <source>
        <strain evidence="5 6">NRRL 2496</strain>
    </source>
</reference>
<dbReference type="PANTHER" id="PTHR10996">
    <property type="entry name" value="2-HYDROXYACID DEHYDROGENASE-RELATED"/>
    <property type="match status" value="1"/>
</dbReference>
<dbReference type="InterPro" id="IPR006140">
    <property type="entry name" value="D-isomer_DH_NAD-bd"/>
</dbReference>
<dbReference type="PANTHER" id="PTHR10996:SF277">
    <property type="entry name" value="GLYOXYLATE REDUCTASE_HYDROXYPYRUVATE REDUCTASE"/>
    <property type="match status" value="1"/>
</dbReference>
<dbReference type="InterPro" id="IPR050223">
    <property type="entry name" value="D-isomer_2-hydroxyacid_DH"/>
</dbReference>
<name>A0A1X2H490_SYNRA</name>
<dbReference type="STRING" id="13706.A0A1X2H490"/>
<dbReference type="GO" id="GO:0030267">
    <property type="term" value="F:glyoxylate reductase (NADPH) activity"/>
    <property type="evidence" value="ECO:0007669"/>
    <property type="project" value="TreeGrafter"/>
</dbReference>
<dbReference type="CDD" id="cd05301">
    <property type="entry name" value="GDH"/>
    <property type="match status" value="1"/>
</dbReference>
<dbReference type="InterPro" id="IPR006139">
    <property type="entry name" value="D-isomer_2_OHA_DH_cat_dom"/>
</dbReference>
<dbReference type="SUPFAM" id="SSF51735">
    <property type="entry name" value="NAD(P)-binding Rossmann-fold domains"/>
    <property type="match status" value="1"/>
</dbReference>
<evidence type="ECO:0000313" key="5">
    <source>
        <dbReference type="EMBL" id="ORY93216.1"/>
    </source>
</evidence>
<dbReference type="GO" id="GO:0005829">
    <property type="term" value="C:cytosol"/>
    <property type="evidence" value="ECO:0007669"/>
    <property type="project" value="TreeGrafter"/>
</dbReference>
<dbReference type="Gene3D" id="3.40.50.720">
    <property type="entry name" value="NAD(P)-binding Rossmann-like Domain"/>
    <property type="match status" value="2"/>
</dbReference>
<evidence type="ECO:0000259" key="4">
    <source>
        <dbReference type="Pfam" id="PF02826"/>
    </source>
</evidence>
<accession>A0A1X2H490</accession>
<dbReference type="GO" id="GO:0008465">
    <property type="term" value="F:hydroxypyruvate reductase (NADH) activity"/>
    <property type="evidence" value="ECO:0007669"/>
    <property type="project" value="TreeGrafter"/>
</dbReference>
<keyword evidence="6" id="KW-1185">Reference proteome</keyword>
<dbReference type="SUPFAM" id="SSF52283">
    <property type="entry name" value="Formate/glycerate dehydrogenase catalytic domain-like"/>
    <property type="match status" value="1"/>
</dbReference>
<protein>
    <submittedName>
        <fullName evidence="5">D-isomer specific 2-hydroxyacid dehydrogenase</fullName>
    </submittedName>
</protein>
<dbReference type="GO" id="GO:0051287">
    <property type="term" value="F:NAD binding"/>
    <property type="evidence" value="ECO:0007669"/>
    <property type="project" value="InterPro"/>
</dbReference>
<gene>
    <name evidence="5" type="ORF">BCR43DRAFT_462155</name>
</gene>
<comment type="caution">
    <text evidence="5">The sequence shown here is derived from an EMBL/GenBank/DDBJ whole genome shotgun (WGS) entry which is preliminary data.</text>
</comment>
<evidence type="ECO:0000256" key="2">
    <source>
        <dbReference type="RuleBase" id="RU003719"/>
    </source>
</evidence>
<dbReference type="AlphaFoldDB" id="A0A1X2H490"/>
<dbReference type="InterPro" id="IPR036291">
    <property type="entry name" value="NAD(P)-bd_dom_sf"/>
</dbReference>
<dbReference type="Pfam" id="PF02826">
    <property type="entry name" value="2-Hacid_dh_C"/>
    <property type="match status" value="1"/>
</dbReference>
<evidence type="ECO:0000256" key="1">
    <source>
        <dbReference type="ARBA" id="ARBA00023002"/>
    </source>
</evidence>
<feature type="domain" description="D-isomer specific 2-hydroxyacid dehydrogenase catalytic" evidence="3">
    <location>
        <begin position="35"/>
        <end position="349"/>
    </location>
</feature>
<comment type="similarity">
    <text evidence="2">Belongs to the D-isomer specific 2-hydroxyacid dehydrogenase family.</text>
</comment>
<dbReference type="EMBL" id="MCGN01000009">
    <property type="protein sequence ID" value="ORY93216.1"/>
    <property type="molecule type" value="Genomic_DNA"/>
</dbReference>
<feature type="domain" description="D-isomer specific 2-hydroxyacid dehydrogenase NAD-binding" evidence="4">
    <location>
        <begin position="142"/>
        <end position="319"/>
    </location>
</feature>
<dbReference type="OrthoDB" id="9991913at2759"/>
<proteinExistence type="inferred from homology"/>
<dbReference type="Proteomes" id="UP000242180">
    <property type="component" value="Unassembled WGS sequence"/>
</dbReference>
<dbReference type="FunFam" id="3.40.50.720:FF:000026">
    <property type="entry name" value="Glyoxylate/hydroxypyruvate reductase B"/>
    <property type="match status" value="1"/>
</dbReference>
<dbReference type="OMA" id="QITPHNA"/>
<dbReference type="Pfam" id="PF00389">
    <property type="entry name" value="2-Hacid_dh"/>
    <property type="match status" value="1"/>
</dbReference>
<organism evidence="5 6">
    <name type="scientific">Syncephalastrum racemosum</name>
    <name type="common">Filamentous fungus</name>
    <dbReference type="NCBI Taxonomy" id="13706"/>
    <lineage>
        <taxon>Eukaryota</taxon>
        <taxon>Fungi</taxon>
        <taxon>Fungi incertae sedis</taxon>
        <taxon>Mucoromycota</taxon>
        <taxon>Mucoromycotina</taxon>
        <taxon>Mucoromycetes</taxon>
        <taxon>Mucorales</taxon>
        <taxon>Syncephalastraceae</taxon>
        <taxon>Syncephalastrum</taxon>
    </lineage>
</organism>
<sequence length="352" mass="38802">MLRSSVLSLTRPRLATAIARHGFHSTAFAMAPKVVATRVLPANAQARLEKENFDLKQWKEDSSMPRETLLKEIQGAEGLICLLSDKIDKDVLEAAGPSLKVVTTLSVGYDHIDLATAKKNNVQVGYTPDVLTDATADLTVLLTLAAARKMKQGIRAVEQGEWREWRPNWLCGYQFAGKTLGMVGMGRIGEAVARRLRAFGISRTLYWGRREKPELHEPLQAEFASFDKLLTESDYIVACCAMTPETKEIFNYDAFKKMKRSAIFVNSARGGVVKQDDLIRALDEDLLAGVGLDVTTPEPLPTNSALLKHDNCVILPHIGSATIEAREVMGEMCIDNVLAGIQGKQLPFALKH</sequence>
<evidence type="ECO:0000313" key="6">
    <source>
        <dbReference type="Proteomes" id="UP000242180"/>
    </source>
</evidence>
<evidence type="ECO:0000259" key="3">
    <source>
        <dbReference type="Pfam" id="PF00389"/>
    </source>
</evidence>
<keyword evidence="1 2" id="KW-0560">Oxidoreductase</keyword>